<feature type="transmembrane region" description="Helical" evidence="4">
    <location>
        <begin position="90"/>
        <end position="110"/>
    </location>
</feature>
<feature type="repeat" description="TPR" evidence="3">
    <location>
        <begin position="469"/>
        <end position="502"/>
    </location>
</feature>
<evidence type="ECO:0000256" key="4">
    <source>
        <dbReference type="SAM" id="Phobius"/>
    </source>
</evidence>
<dbReference type="Pfam" id="PF13424">
    <property type="entry name" value="TPR_12"/>
    <property type="match status" value="1"/>
</dbReference>
<feature type="transmembrane region" description="Helical" evidence="4">
    <location>
        <begin position="394"/>
        <end position="412"/>
    </location>
</feature>
<dbReference type="InterPro" id="IPR052346">
    <property type="entry name" value="O-mannosyl-transferase_TMTC"/>
</dbReference>
<keyword evidence="4" id="KW-1133">Transmembrane helix</keyword>
<sequence length="730" mass="82620">MNNDIYNLNTFHRRAVFAICLLGIIIYSNSLNCAFVFDDQQNITENTFIRLTELGFEKLSAAAFKSPHANRPVANASFAVNYYFGKYNTAGYHVVNILIHLINGILVYIFTLLTLKQAGIAAPEDSRSPQFYTAYISLFAALIFIAHPLQVQSVTYIVQRMNSMALMFYLLSSIFYIRGRSTLIRWKRRTQWAGCLLCWFLALGSKEIAATLPLVLLLYEWYFFQNLSKDRLKRNLIYCIGLVVLLGLTAYMFLGSNPLDHIAGSYIHRDFTLEERVLTQFRVLVVYLSLFFYPHPLRLNLLHHITTSHSLLDPVTTLFSLLILVFLLVLAVGIAKKQRLVSFCILWFFIHLMIESSIIGLEIIFEHRLYLPMVGLALMTAYLFFQLLSAHRTWVFIVSAAIIVSLGTATYLRNKVWQDPITLWYDVISKNPHSSRAQYNLGSDLGRQGNLKEAIDHLSEALRLKPDYTKAHNNLGLALFKQGNLEQAANHFSAALRIQPGNSAAHYNLGLVMEKKGHIEVAVNHYLEALRINPDFAEAHNNLGIALQAQGRLKEAVYHLSAALRIRPDYAEAHHNMGSALEMQGDVKKAIDHYLAALKVRTNDVRTYNNLGVALTRQGMLAEAVLCYSEALKLKPDDAGTHNNLGVVLQQQGKSKMALEHYLEALRLKPDYAEAHNNLGIALAGQGRFTEAADHFSEALRIRPDDARTRHNLELVQRRIDRSTGDKALD</sequence>
<dbReference type="GO" id="GO:0030968">
    <property type="term" value="P:endoplasmic reticulum unfolded protein response"/>
    <property type="evidence" value="ECO:0007669"/>
    <property type="project" value="TreeGrafter"/>
</dbReference>
<keyword evidence="4" id="KW-0812">Transmembrane</keyword>
<dbReference type="AlphaFoldDB" id="A0A8J6NQH8"/>
<dbReference type="InterPro" id="IPR013105">
    <property type="entry name" value="TPR_2"/>
</dbReference>
<evidence type="ECO:0000256" key="3">
    <source>
        <dbReference type="PROSITE-ProRule" id="PRU00339"/>
    </source>
</evidence>
<dbReference type="Pfam" id="PF00515">
    <property type="entry name" value="TPR_1"/>
    <property type="match status" value="1"/>
</dbReference>
<dbReference type="GO" id="GO:0035269">
    <property type="term" value="P:protein O-linked glycosylation via mannose"/>
    <property type="evidence" value="ECO:0007669"/>
    <property type="project" value="TreeGrafter"/>
</dbReference>
<dbReference type="Gene3D" id="1.25.40.10">
    <property type="entry name" value="Tetratricopeptide repeat domain"/>
    <property type="match status" value="3"/>
</dbReference>
<feature type="repeat" description="TPR" evidence="3">
    <location>
        <begin position="639"/>
        <end position="672"/>
    </location>
</feature>
<keyword evidence="4" id="KW-0472">Membrane</keyword>
<proteinExistence type="predicted"/>
<feature type="repeat" description="TPR" evidence="3">
    <location>
        <begin position="605"/>
        <end position="638"/>
    </location>
</feature>
<feature type="transmembrane region" description="Helical" evidence="4">
    <location>
        <begin position="197"/>
        <end position="223"/>
    </location>
</feature>
<feature type="repeat" description="TPR" evidence="3">
    <location>
        <begin position="503"/>
        <end position="536"/>
    </location>
</feature>
<feature type="repeat" description="TPR" evidence="3">
    <location>
        <begin position="537"/>
        <end position="570"/>
    </location>
</feature>
<feature type="transmembrane region" description="Helical" evidence="4">
    <location>
        <begin position="131"/>
        <end position="151"/>
    </location>
</feature>
<dbReference type="PANTHER" id="PTHR44227">
    <property type="match status" value="1"/>
</dbReference>
<gene>
    <name evidence="5" type="ORF">H8D96_06945</name>
</gene>
<keyword evidence="2 3" id="KW-0802">TPR repeat</keyword>
<name>A0A8J6NQH8_9BACT</name>
<dbReference type="InterPro" id="IPR019734">
    <property type="entry name" value="TPR_rpt"/>
</dbReference>
<evidence type="ECO:0000313" key="6">
    <source>
        <dbReference type="Proteomes" id="UP000605201"/>
    </source>
</evidence>
<feature type="transmembrane region" description="Helical" evidence="4">
    <location>
        <begin position="340"/>
        <end position="363"/>
    </location>
</feature>
<accession>A0A8J6NQH8</accession>
<feature type="transmembrane region" description="Helical" evidence="4">
    <location>
        <begin position="235"/>
        <end position="256"/>
    </location>
</feature>
<evidence type="ECO:0000256" key="2">
    <source>
        <dbReference type="ARBA" id="ARBA00022803"/>
    </source>
</evidence>
<feature type="transmembrane region" description="Helical" evidence="4">
    <location>
        <begin position="15"/>
        <end position="37"/>
    </location>
</feature>
<dbReference type="PROSITE" id="PS50005">
    <property type="entry name" value="TPR"/>
    <property type="match status" value="8"/>
</dbReference>
<comment type="caution">
    <text evidence="5">The sequence shown here is derived from an EMBL/GenBank/DDBJ whole genome shotgun (WGS) entry which is preliminary data.</text>
</comment>
<dbReference type="Pfam" id="PF13432">
    <property type="entry name" value="TPR_16"/>
    <property type="match status" value="2"/>
</dbReference>
<dbReference type="GO" id="GO:0000030">
    <property type="term" value="F:mannosyltransferase activity"/>
    <property type="evidence" value="ECO:0007669"/>
    <property type="project" value="TreeGrafter"/>
</dbReference>
<feature type="transmembrane region" description="Helical" evidence="4">
    <location>
        <begin position="315"/>
        <end position="333"/>
    </location>
</feature>
<feature type="transmembrane region" description="Helical" evidence="4">
    <location>
        <begin position="369"/>
        <end position="387"/>
    </location>
</feature>
<organism evidence="5 6">
    <name type="scientific">Candidatus Desulfatibia vada</name>
    <dbReference type="NCBI Taxonomy" id="2841696"/>
    <lineage>
        <taxon>Bacteria</taxon>
        <taxon>Pseudomonadati</taxon>
        <taxon>Thermodesulfobacteriota</taxon>
        <taxon>Desulfobacteria</taxon>
        <taxon>Desulfobacterales</taxon>
        <taxon>Desulfobacterales incertae sedis</taxon>
        <taxon>Candidatus Desulfatibia</taxon>
    </lineage>
</organism>
<protein>
    <submittedName>
        <fullName evidence="5">Tetratricopeptide repeat protein</fullName>
    </submittedName>
</protein>
<evidence type="ECO:0000313" key="5">
    <source>
        <dbReference type="EMBL" id="MBC8431641.1"/>
    </source>
</evidence>
<feature type="repeat" description="TPR" evidence="3">
    <location>
        <begin position="673"/>
        <end position="706"/>
    </location>
</feature>
<dbReference type="SMART" id="SM00028">
    <property type="entry name" value="TPR"/>
    <property type="match status" value="8"/>
</dbReference>
<feature type="repeat" description="TPR" evidence="3">
    <location>
        <begin position="435"/>
        <end position="468"/>
    </location>
</feature>
<evidence type="ECO:0000256" key="1">
    <source>
        <dbReference type="ARBA" id="ARBA00022737"/>
    </source>
</evidence>
<feature type="transmembrane region" description="Helical" evidence="4">
    <location>
        <begin position="277"/>
        <end position="295"/>
    </location>
</feature>
<dbReference type="PROSITE" id="PS50293">
    <property type="entry name" value="TPR_REGION"/>
    <property type="match status" value="7"/>
</dbReference>
<dbReference type="InterPro" id="IPR011990">
    <property type="entry name" value="TPR-like_helical_dom_sf"/>
</dbReference>
<dbReference type="SUPFAM" id="SSF48452">
    <property type="entry name" value="TPR-like"/>
    <property type="match status" value="2"/>
</dbReference>
<dbReference type="EMBL" id="JACNIG010000161">
    <property type="protein sequence ID" value="MBC8431641.1"/>
    <property type="molecule type" value="Genomic_DNA"/>
</dbReference>
<dbReference type="PANTHER" id="PTHR44227:SF3">
    <property type="entry name" value="PROTEIN O-MANNOSYL-TRANSFERASE TMTC4"/>
    <property type="match status" value="1"/>
</dbReference>
<dbReference type="Pfam" id="PF07719">
    <property type="entry name" value="TPR_2"/>
    <property type="match status" value="1"/>
</dbReference>
<keyword evidence="1" id="KW-0677">Repeat</keyword>
<reference evidence="5 6" key="1">
    <citation type="submission" date="2020-08" db="EMBL/GenBank/DDBJ databases">
        <title>Bridging the membrane lipid divide: bacteria of the FCB group superphylum have the potential to synthesize archaeal ether lipids.</title>
        <authorList>
            <person name="Villanueva L."/>
            <person name="Von Meijenfeldt F.A.B."/>
            <person name="Westbye A.B."/>
            <person name="Yadav S."/>
            <person name="Hopmans E.C."/>
            <person name="Dutilh B.E."/>
            <person name="Sinninghe Damste J.S."/>
        </authorList>
    </citation>
    <scope>NUCLEOTIDE SEQUENCE [LARGE SCALE GENOMIC DNA]</scope>
    <source>
        <strain evidence="5">NIOZ-UU17</strain>
    </source>
</reference>
<feature type="repeat" description="TPR" evidence="3">
    <location>
        <begin position="571"/>
        <end position="604"/>
    </location>
</feature>
<dbReference type="Proteomes" id="UP000605201">
    <property type="component" value="Unassembled WGS sequence"/>
</dbReference>